<feature type="compositionally biased region" description="Polar residues" evidence="2">
    <location>
        <begin position="1620"/>
        <end position="1646"/>
    </location>
</feature>
<proteinExistence type="predicted"/>
<feature type="coiled-coil region" evidence="1">
    <location>
        <begin position="1506"/>
        <end position="1533"/>
    </location>
</feature>
<protein>
    <submittedName>
        <fullName evidence="3">Uncharacterized protein</fullName>
    </submittedName>
</protein>
<feature type="compositionally biased region" description="Basic and acidic residues" evidence="2">
    <location>
        <begin position="520"/>
        <end position="552"/>
    </location>
</feature>
<feature type="region of interest" description="Disordered" evidence="2">
    <location>
        <begin position="1234"/>
        <end position="1279"/>
    </location>
</feature>
<feature type="compositionally biased region" description="Basic and acidic residues" evidence="2">
    <location>
        <begin position="1256"/>
        <end position="1266"/>
    </location>
</feature>
<feature type="compositionally biased region" description="Basic and acidic residues" evidence="2">
    <location>
        <begin position="1606"/>
        <end position="1619"/>
    </location>
</feature>
<feature type="compositionally biased region" description="Low complexity" evidence="2">
    <location>
        <begin position="341"/>
        <end position="354"/>
    </location>
</feature>
<feature type="region of interest" description="Disordered" evidence="2">
    <location>
        <begin position="856"/>
        <end position="875"/>
    </location>
</feature>
<feature type="region of interest" description="Disordered" evidence="2">
    <location>
        <begin position="164"/>
        <end position="192"/>
    </location>
</feature>
<dbReference type="Proteomes" id="UP000091820">
    <property type="component" value="Unassembled WGS sequence"/>
</dbReference>
<feature type="compositionally biased region" description="Polar residues" evidence="2">
    <location>
        <begin position="462"/>
        <end position="476"/>
    </location>
</feature>
<organism evidence="3 4">
    <name type="scientific">Glossina brevipalpis</name>
    <dbReference type="NCBI Taxonomy" id="37001"/>
    <lineage>
        <taxon>Eukaryota</taxon>
        <taxon>Metazoa</taxon>
        <taxon>Ecdysozoa</taxon>
        <taxon>Arthropoda</taxon>
        <taxon>Hexapoda</taxon>
        <taxon>Insecta</taxon>
        <taxon>Pterygota</taxon>
        <taxon>Neoptera</taxon>
        <taxon>Endopterygota</taxon>
        <taxon>Diptera</taxon>
        <taxon>Brachycera</taxon>
        <taxon>Muscomorpha</taxon>
        <taxon>Hippoboscoidea</taxon>
        <taxon>Glossinidae</taxon>
        <taxon>Glossina</taxon>
    </lineage>
</organism>
<feature type="compositionally biased region" description="Basic and acidic residues" evidence="2">
    <location>
        <begin position="1041"/>
        <end position="1070"/>
    </location>
</feature>
<feature type="compositionally biased region" description="Low complexity" evidence="2">
    <location>
        <begin position="285"/>
        <end position="297"/>
    </location>
</feature>
<feature type="compositionally biased region" description="Low complexity" evidence="2">
    <location>
        <begin position="1095"/>
        <end position="1107"/>
    </location>
</feature>
<feature type="compositionally biased region" description="Low complexity" evidence="2">
    <location>
        <begin position="421"/>
        <end position="461"/>
    </location>
</feature>
<evidence type="ECO:0000313" key="3">
    <source>
        <dbReference type="EnsemblMetazoa" id="GBRI042182-PA"/>
    </source>
</evidence>
<feature type="compositionally biased region" description="Acidic residues" evidence="2">
    <location>
        <begin position="1074"/>
        <end position="1084"/>
    </location>
</feature>
<feature type="compositionally biased region" description="Basic and acidic residues" evidence="2">
    <location>
        <begin position="1012"/>
        <end position="1025"/>
    </location>
</feature>
<feature type="region of interest" description="Disordered" evidence="2">
    <location>
        <begin position="104"/>
        <end position="124"/>
    </location>
</feature>
<sequence length="1686" mass="190203">MSVKINVNGSFKKCNRSNVLLDDPQRVRKDEEKNRRKLRLLQVREKSKNIAQKIRYEVAAEKERHLKNLEEAKAKELDVWRKDMVKRHSQAYCLALGEIGQAHREAKKENQKSSNSNENNVPKRLPTNQKKCTCCKESKCTSTQTDKCEITKSVKCVCNGAEPSKSNEFTGKRKRSISLSSSSSDSESEIDRKGRFELEITASSCSDSSSSSSSGCENSEKKTERKKSVPRKVPGIVLDVEIGSDDSIEIVSPRRGQECQCNVVKIRPSRESKKDKKSADKKVQSRSASQHSSESTSRNSEKDEKNADKKVRSRSTSQNSPESTRRVCKKGEKNADTKAQSGSTSEKSSESTTRPSKKNKKATEKTAKSDPASENTSELASLRFSPTIKPVLVSKKSNEEKRFTLVSNLIKKHQKTATVATSESSGKGKSSPSKQSTTTSQSHSGFEAPAQSQKTSSSSSKNVTAPQSRQTYIISNDCSSTSGRVQFYDYNSKQSKEYAQTSHVTIDRQQDRSKPNAMEDAAKEKQLQKERERIRITQNKKMEERGQKALGREQVRQDCNELTEKLEALTKQYPRELPTRDNTEHFFEDKRLRNETKLNSAVEELLSRPTIITCSEVYKPGPSVLKTSTKSTKLQNELNLGGTPLPADDVSSDSCCSILLDYVEDQSKQLHNDLQNSDQNQEKAVHLKILLKRLDEFRNCLVREFKNESEKSKPSRKDDIRHMVESVTDLLKECYNTREQKKKDKGERESTKEKFQKVVLTDTNKPLEIVITVKGNNDRLTKVSGIKKRPKKGPSKLAAVIESSHIKTAAPEKKQQKTFAKMRESAHLYDSNSTSYQSLPPEVATKLDDLMKQKASLQKDNEPGNRKIIKGRPPPPLNPLIAQYIQRLLAMSHGDIQNLEASSSEIETPSSSVINTPNNLTSSSDIISNERLEFIQTFIEDNRSFIKELEQTLDSRNTLPAETSIRLFNDVWRKRLLFKEGKMPKKIAEKQYLEKPRHTDARTQNKHSKGSAIEKRRPSDDEFQKKHLNATDVQKQTLEAGMRRKEEELSKPKVIKQRESKTQEKEKQQYEQEQYTEEEENEEPGEGKKEEEESLIGSLSSESSGRNTPNEKVEKPTETSPTREKAQKVDKAIETNIAETPSIVEASQRLTENCALRIAELTELIHRVRKEKQRLLEATLSSASDTGLQSTEYLELPECSESDKRIYPTVMGVNSKKDKTKLTPLSKVYAIGDSRDSGIYDSRPPTAQGECTDVEPDSHASPEQHNNKQQRKLKPPPTIQRFSPQFAEAELPHELSTILEVETPATSNINAGQNASESAKKVQSQSLPQLIFPTFEQYVKRNNLDITQLDASQNTQLLLDFCKYIDKVQRQHQKSPPKYKEFPTAKDYMQHVLDSDSRVSQCGLSEASTEAGERTDLKTVSPVSFHKSSDYTICITSDSTKTNQQLMASKNAEKCVSSNECESVNIEDELKKRNILKDSFRSSKKKTIVRARSNPEAEFFADVMPLESGIENLSSSERTVDSLEDNLIQLLKQWPELIRRKLEENHADHKTCAPMETKRSLSIREFLTKELLKHAALSSSLSSSSEDSLCNQFLLSIIGSLTPRQSVKEDKKLAPRTAERQVTSTPVDQMQTKTHSTNNDSSDISSHLFTGESTISSVRYQQQRNCCLLLANDRGHTTNSNKSSST</sequence>
<feature type="compositionally biased region" description="Basic and acidic residues" evidence="2">
    <location>
        <begin position="856"/>
        <end position="865"/>
    </location>
</feature>
<feature type="compositionally biased region" description="Basic and acidic residues" evidence="2">
    <location>
        <begin position="1109"/>
        <end position="1129"/>
    </location>
</feature>
<feature type="compositionally biased region" description="Low complexity" evidence="2">
    <location>
        <begin position="204"/>
        <end position="214"/>
    </location>
</feature>
<feature type="compositionally biased region" description="Basic and acidic residues" evidence="2">
    <location>
        <begin position="988"/>
        <end position="1003"/>
    </location>
</feature>
<dbReference type="VEuPathDB" id="VectorBase:GBRI042182"/>
<feature type="compositionally biased region" description="Basic and acidic residues" evidence="2">
    <location>
        <begin position="505"/>
        <end position="514"/>
    </location>
</feature>
<feature type="region of interest" description="Disordered" evidence="2">
    <location>
        <begin position="204"/>
        <end position="476"/>
    </location>
</feature>
<accession>A0A1A9X2R3</accession>
<evidence type="ECO:0000256" key="1">
    <source>
        <dbReference type="SAM" id="Coils"/>
    </source>
</evidence>
<keyword evidence="1" id="KW-0175">Coiled coil</keyword>
<feature type="region of interest" description="Disordered" evidence="2">
    <location>
        <begin position="496"/>
        <end position="552"/>
    </location>
</feature>
<evidence type="ECO:0000313" key="4">
    <source>
        <dbReference type="Proteomes" id="UP000091820"/>
    </source>
</evidence>
<name>A0A1A9X2R3_9MUSC</name>
<feature type="compositionally biased region" description="Basic and acidic residues" evidence="2">
    <location>
        <begin position="268"/>
        <end position="283"/>
    </location>
</feature>
<feature type="compositionally biased region" description="Basic and acidic residues" evidence="2">
    <location>
        <begin position="323"/>
        <end position="336"/>
    </location>
</feature>
<reference evidence="3" key="2">
    <citation type="submission" date="2020-05" db="UniProtKB">
        <authorList>
            <consortium name="EnsemblMetazoa"/>
        </authorList>
    </citation>
    <scope>IDENTIFICATION</scope>
    <source>
        <strain evidence="3">IAEA</strain>
    </source>
</reference>
<feature type="region of interest" description="Disordered" evidence="2">
    <location>
        <begin position="988"/>
        <end position="1129"/>
    </location>
</feature>
<feature type="compositionally biased region" description="Basic and acidic residues" evidence="2">
    <location>
        <begin position="299"/>
        <end position="310"/>
    </location>
</feature>
<feature type="compositionally biased region" description="Basic and acidic residues" evidence="2">
    <location>
        <begin position="218"/>
        <end position="227"/>
    </location>
</feature>
<dbReference type="EnsemblMetazoa" id="GBRI042182-RA">
    <property type="protein sequence ID" value="GBRI042182-PA"/>
    <property type="gene ID" value="GBRI042182"/>
</dbReference>
<reference evidence="4" key="1">
    <citation type="submission" date="2014-03" db="EMBL/GenBank/DDBJ databases">
        <authorList>
            <person name="Aksoy S."/>
            <person name="Warren W."/>
            <person name="Wilson R.K."/>
        </authorList>
    </citation>
    <scope>NUCLEOTIDE SEQUENCE [LARGE SCALE GENOMIC DNA]</scope>
    <source>
        <strain evidence="4">IAEA</strain>
    </source>
</reference>
<keyword evidence="4" id="KW-1185">Reference proteome</keyword>
<evidence type="ECO:0000256" key="2">
    <source>
        <dbReference type="SAM" id="MobiDB-lite"/>
    </source>
</evidence>
<feature type="region of interest" description="Disordered" evidence="2">
    <location>
        <begin position="1606"/>
        <end position="1646"/>
    </location>
</feature>